<reference evidence="2 3" key="1">
    <citation type="submission" date="2015-06" db="EMBL/GenBank/DDBJ databases">
        <title>Genome sequence of Mycobacterium conceptionense strain MLE.</title>
        <authorList>
            <person name="Greninger A.L."/>
            <person name="Cunningham G."/>
            <person name="Chiu C.Y."/>
            <person name="Miller S."/>
        </authorList>
    </citation>
    <scope>NUCLEOTIDE SEQUENCE [LARGE SCALE GENOMIC DNA]</scope>
    <source>
        <strain evidence="2 3">MLE</strain>
    </source>
</reference>
<sequence length="64" mass="6951">MRQRLHVARRDSQHRIKEASQRDALSLGDELEIAGGCVERAATAGGDAEVVLVLAKHDLLTKST</sequence>
<evidence type="ECO:0000256" key="1">
    <source>
        <dbReference type="SAM" id="MobiDB-lite"/>
    </source>
</evidence>
<protein>
    <submittedName>
        <fullName evidence="2">Uncharacterized protein</fullName>
    </submittedName>
</protein>
<feature type="compositionally biased region" description="Basic and acidic residues" evidence="1">
    <location>
        <begin position="8"/>
        <end position="21"/>
    </location>
</feature>
<evidence type="ECO:0000313" key="2">
    <source>
        <dbReference type="EMBL" id="KMV14500.1"/>
    </source>
</evidence>
<organism evidence="2 3">
    <name type="scientific">Mycolicibacterium conceptionense</name>
    <dbReference type="NCBI Taxonomy" id="451644"/>
    <lineage>
        <taxon>Bacteria</taxon>
        <taxon>Bacillati</taxon>
        <taxon>Actinomycetota</taxon>
        <taxon>Actinomycetes</taxon>
        <taxon>Mycobacteriales</taxon>
        <taxon>Mycobacteriaceae</taxon>
        <taxon>Mycolicibacterium</taxon>
    </lineage>
</organism>
<proteinExistence type="predicted"/>
<accession>A0A0J8U1Y4</accession>
<gene>
    <name evidence="2" type="ORF">ACT17_29795</name>
</gene>
<dbReference type="Proteomes" id="UP000037594">
    <property type="component" value="Unassembled WGS sequence"/>
</dbReference>
<dbReference type="AlphaFoldDB" id="A0A0J8U1Y4"/>
<comment type="caution">
    <text evidence="2">The sequence shown here is derived from an EMBL/GenBank/DDBJ whole genome shotgun (WGS) entry which is preliminary data.</text>
</comment>
<evidence type="ECO:0000313" key="3">
    <source>
        <dbReference type="Proteomes" id="UP000037594"/>
    </source>
</evidence>
<name>A0A0J8U1Y4_9MYCO</name>
<feature type="region of interest" description="Disordered" evidence="1">
    <location>
        <begin position="1"/>
        <end position="21"/>
    </location>
</feature>
<dbReference type="EMBL" id="LFOD01000045">
    <property type="protein sequence ID" value="KMV14500.1"/>
    <property type="molecule type" value="Genomic_DNA"/>
</dbReference>